<sequence>MDDIYSARILSHAGNVTRLGVLGDADASAAAHSKLCGSRLTVYVKLADGAVSDFSHEVKACALGQASSAIMAASVIGARPDEIRLARGAMLAMLKDGGEGPGGRFAEMRCLLPVRDYPARHGSVMLTFDALVKALDELDAAAPEQQKAVRSDV</sequence>
<dbReference type="SUPFAM" id="SSF82649">
    <property type="entry name" value="SufE/NifU"/>
    <property type="match status" value="1"/>
</dbReference>
<accession>A0A5C4JT00</accession>
<protein>
    <submittedName>
        <fullName evidence="2">Iron-sulfur cluster assembly scaffold protein</fullName>
    </submittedName>
</protein>
<dbReference type="Proteomes" id="UP000307874">
    <property type="component" value="Unassembled WGS sequence"/>
</dbReference>
<evidence type="ECO:0000313" key="3">
    <source>
        <dbReference type="Proteomes" id="UP000307874"/>
    </source>
</evidence>
<name>A0A5C4JT00_9HYPH</name>
<dbReference type="CDD" id="cd06664">
    <property type="entry name" value="IscU_like"/>
    <property type="match status" value="1"/>
</dbReference>
<dbReference type="GO" id="GO:0005506">
    <property type="term" value="F:iron ion binding"/>
    <property type="evidence" value="ECO:0007669"/>
    <property type="project" value="InterPro"/>
</dbReference>
<dbReference type="Gene3D" id="3.90.1010.10">
    <property type="match status" value="1"/>
</dbReference>
<dbReference type="OrthoDB" id="7857113at2"/>
<proteinExistence type="predicted"/>
<dbReference type="Pfam" id="PF01592">
    <property type="entry name" value="NifU_N"/>
    <property type="match status" value="1"/>
</dbReference>
<evidence type="ECO:0000259" key="1">
    <source>
        <dbReference type="Pfam" id="PF01592"/>
    </source>
</evidence>
<dbReference type="AlphaFoldDB" id="A0A5C4JT00"/>
<reference evidence="2 3" key="1">
    <citation type="submission" date="2019-06" db="EMBL/GenBank/DDBJ databases">
        <title>Martelella lutilitoris sp. nov., isolated from a tidal mudflat.</title>
        <authorList>
            <person name="Kim Y.-J."/>
        </authorList>
    </citation>
    <scope>NUCLEOTIDE SEQUENCE [LARGE SCALE GENOMIC DNA]</scope>
    <source>
        <strain evidence="2 3">GH2-6</strain>
    </source>
</reference>
<dbReference type="GO" id="GO:0051536">
    <property type="term" value="F:iron-sulfur cluster binding"/>
    <property type="evidence" value="ECO:0007669"/>
    <property type="project" value="InterPro"/>
</dbReference>
<feature type="domain" description="NIF system FeS cluster assembly NifU N-terminal" evidence="1">
    <location>
        <begin position="5"/>
        <end position="83"/>
    </location>
</feature>
<dbReference type="EMBL" id="VCLB01000004">
    <property type="protein sequence ID" value="TNB48314.1"/>
    <property type="molecule type" value="Genomic_DNA"/>
</dbReference>
<organism evidence="2 3">
    <name type="scientific">Martelella lutilitoris</name>
    <dbReference type="NCBI Taxonomy" id="2583532"/>
    <lineage>
        <taxon>Bacteria</taxon>
        <taxon>Pseudomonadati</taxon>
        <taxon>Pseudomonadota</taxon>
        <taxon>Alphaproteobacteria</taxon>
        <taxon>Hyphomicrobiales</taxon>
        <taxon>Aurantimonadaceae</taxon>
        <taxon>Martelella</taxon>
    </lineage>
</organism>
<comment type="caution">
    <text evidence="2">The sequence shown here is derived from an EMBL/GenBank/DDBJ whole genome shotgun (WGS) entry which is preliminary data.</text>
</comment>
<dbReference type="RefSeq" id="WP_138748017.1">
    <property type="nucleotide sequence ID" value="NZ_VCLB01000004.1"/>
</dbReference>
<evidence type="ECO:0000313" key="2">
    <source>
        <dbReference type="EMBL" id="TNB48314.1"/>
    </source>
</evidence>
<dbReference type="InterPro" id="IPR002871">
    <property type="entry name" value="NIF_FeS_clus_asmbl_NifU_N"/>
</dbReference>
<keyword evidence="3" id="KW-1185">Reference proteome</keyword>
<gene>
    <name evidence="2" type="ORF">FF124_08250</name>
</gene>
<dbReference type="GO" id="GO:0016226">
    <property type="term" value="P:iron-sulfur cluster assembly"/>
    <property type="evidence" value="ECO:0007669"/>
    <property type="project" value="InterPro"/>
</dbReference>